<keyword evidence="3" id="KW-1185">Reference proteome</keyword>
<feature type="region of interest" description="Disordered" evidence="1">
    <location>
        <begin position="1"/>
        <end position="102"/>
    </location>
</feature>
<protein>
    <submittedName>
        <fullName evidence="2">Uncharacterized protein</fullName>
    </submittedName>
</protein>
<sequence>MDRRQSGGSKLPRNHDARLGKRSRPSEPASDRQQYEHSAPPPTAPHDQSQSGVAWQYQASYQEPLTYRHSPNSLSSPSTSSVEQSVLGEQSQGSLNQNSFNPQIFQGNSLSGAYAWPQDEGDDFSHSYVGPIGSHHQAVAPPPTSKRKWEPDSFTEVLLPYPHKDWHLVPQSSGVLYHSGEEIILCSRCNIYESLFGVPGFCSSCLQVSFNRWPSALGTRNENLESLVLFLMPAHMEDVLRSAPWNMPRSRSWRLLPQTNKLVRYETAEDGFKYRWSFLKRLVMSTRLFPNGFDELADIAQVYQLSVPTKSKALETCCTALISVCELYHTIIGDALSSGPQTISIPKAISNIRSARITVRHAFQQFQKLAASPSPSRDRQDWIPAFLSASILAIAAIVFIDTLVACPSPYKEQIWGEAWNDKIVEMRNGGYGMLISLLRANSGEVNPLKMGCWDRSESGSGGKVESFDPFINATSESYSPEGMSQQQPAKKRSKSSKASPPARTDVERERNVLLGFSSPAALQGMLALKEWNRKYSHVLAQGDNMFAQSPLQLAKQAPLAALFRIFELR</sequence>
<accession>A0A2J6R764</accession>
<dbReference type="EMBL" id="KZ613954">
    <property type="protein sequence ID" value="PMD34351.1"/>
    <property type="molecule type" value="Genomic_DNA"/>
</dbReference>
<proteinExistence type="predicted"/>
<feature type="compositionally biased region" description="Polar residues" evidence="1">
    <location>
        <begin position="88"/>
        <end position="102"/>
    </location>
</feature>
<reference evidence="2 3" key="1">
    <citation type="submission" date="2016-04" db="EMBL/GenBank/DDBJ databases">
        <title>A degradative enzymes factory behind the ericoid mycorrhizal symbiosis.</title>
        <authorList>
            <consortium name="DOE Joint Genome Institute"/>
            <person name="Martino E."/>
            <person name="Morin E."/>
            <person name="Grelet G."/>
            <person name="Kuo A."/>
            <person name="Kohler A."/>
            <person name="Daghino S."/>
            <person name="Barry K."/>
            <person name="Choi C."/>
            <person name="Cichocki N."/>
            <person name="Clum A."/>
            <person name="Copeland A."/>
            <person name="Hainaut M."/>
            <person name="Haridas S."/>
            <person name="Labutti K."/>
            <person name="Lindquist E."/>
            <person name="Lipzen A."/>
            <person name="Khouja H.-R."/>
            <person name="Murat C."/>
            <person name="Ohm R."/>
            <person name="Olson A."/>
            <person name="Spatafora J."/>
            <person name="Veneault-Fourrey C."/>
            <person name="Henrissat B."/>
            <person name="Grigoriev I."/>
            <person name="Martin F."/>
            <person name="Perotto S."/>
        </authorList>
    </citation>
    <scope>NUCLEOTIDE SEQUENCE [LARGE SCALE GENOMIC DNA]</scope>
    <source>
        <strain evidence="2 3">F</strain>
    </source>
</reference>
<feature type="compositionally biased region" description="Polar residues" evidence="1">
    <location>
        <begin position="46"/>
        <end position="63"/>
    </location>
</feature>
<feature type="compositionally biased region" description="Low complexity" evidence="1">
    <location>
        <begin position="70"/>
        <end position="87"/>
    </location>
</feature>
<dbReference type="AlphaFoldDB" id="A0A2J6R764"/>
<evidence type="ECO:0000313" key="2">
    <source>
        <dbReference type="EMBL" id="PMD34351.1"/>
    </source>
</evidence>
<feature type="region of interest" description="Disordered" evidence="1">
    <location>
        <begin position="125"/>
        <end position="148"/>
    </location>
</feature>
<evidence type="ECO:0000313" key="3">
    <source>
        <dbReference type="Proteomes" id="UP000235786"/>
    </source>
</evidence>
<feature type="region of interest" description="Disordered" evidence="1">
    <location>
        <begin position="477"/>
        <end position="510"/>
    </location>
</feature>
<evidence type="ECO:0000256" key="1">
    <source>
        <dbReference type="SAM" id="MobiDB-lite"/>
    </source>
</evidence>
<name>A0A2J6R764_HYAVF</name>
<gene>
    <name evidence="2" type="ORF">L207DRAFT_570955</name>
</gene>
<dbReference type="Proteomes" id="UP000235786">
    <property type="component" value="Unassembled WGS sequence"/>
</dbReference>
<dbReference type="OrthoDB" id="3485019at2759"/>
<organism evidence="2 3">
    <name type="scientific">Hyaloscypha variabilis (strain UAMH 11265 / GT02V1 / F)</name>
    <name type="common">Meliniomyces variabilis</name>
    <dbReference type="NCBI Taxonomy" id="1149755"/>
    <lineage>
        <taxon>Eukaryota</taxon>
        <taxon>Fungi</taxon>
        <taxon>Dikarya</taxon>
        <taxon>Ascomycota</taxon>
        <taxon>Pezizomycotina</taxon>
        <taxon>Leotiomycetes</taxon>
        <taxon>Helotiales</taxon>
        <taxon>Hyaloscyphaceae</taxon>
        <taxon>Hyaloscypha</taxon>
        <taxon>Hyaloscypha variabilis</taxon>
    </lineage>
</organism>